<accession>A0A0R3D4R2</accession>
<gene>
    <name evidence="1" type="ORF">AOQ71_31535</name>
</gene>
<evidence type="ECO:0000313" key="2">
    <source>
        <dbReference type="Proteomes" id="UP000051936"/>
    </source>
</evidence>
<dbReference type="RefSeq" id="WP_057755314.1">
    <property type="nucleotide sequence ID" value="NZ_LJYG01000108.1"/>
</dbReference>
<comment type="caution">
    <text evidence="1">The sequence shown here is derived from an EMBL/GenBank/DDBJ whole genome shotgun (WGS) entry which is preliminary data.</text>
</comment>
<reference evidence="1 2" key="1">
    <citation type="submission" date="2015-09" db="EMBL/GenBank/DDBJ databases">
        <title>Draft Genome Sequence of Bradyrhizobium manausense Strain BR 3351T, a Novel Symbiotic Nitrogen-Fixing Alphaproteobacterium Isolated from Brazilian Amazon Rain Forest.</title>
        <authorList>
            <person name="De Araujo J.L."/>
            <person name="Zilli J.E."/>
        </authorList>
    </citation>
    <scope>NUCLEOTIDE SEQUENCE [LARGE SCALE GENOMIC DNA]</scope>
    <source>
        <strain evidence="1 2">BR3351</strain>
    </source>
</reference>
<dbReference type="AlphaFoldDB" id="A0A0R3D4R2"/>
<sequence>MTSRPNFTAPVEFAAVAMTFDAAAALSLPNSNLLWLSKDGAYVVAKVRRPWAVKRNLVVTELGRLPLAWGGEVSAECARQASAADMAIVRRARGFASRGPRSGDGVIAAYGA</sequence>
<proteinExistence type="predicted"/>
<dbReference type="EMBL" id="LJYG01000108">
    <property type="protein sequence ID" value="KRQ03262.1"/>
    <property type="molecule type" value="Genomic_DNA"/>
</dbReference>
<evidence type="ECO:0000313" key="1">
    <source>
        <dbReference type="EMBL" id="KRQ03262.1"/>
    </source>
</evidence>
<dbReference type="Proteomes" id="UP000051936">
    <property type="component" value="Unassembled WGS sequence"/>
</dbReference>
<protein>
    <submittedName>
        <fullName evidence="1">Uncharacterized protein</fullName>
    </submittedName>
</protein>
<keyword evidence="2" id="KW-1185">Reference proteome</keyword>
<dbReference type="STRING" id="989370.AOQ71_31535"/>
<organism evidence="1 2">
    <name type="scientific">Bradyrhizobium manausense</name>
    <dbReference type="NCBI Taxonomy" id="989370"/>
    <lineage>
        <taxon>Bacteria</taxon>
        <taxon>Pseudomonadati</taxon>
        <taxon>Pseudomonadota</taxon>
        <taxon>Alphaproteobacteria</taxon>
        <taxon>Hyphomicrobiales</taxon>
        <taxon>Nitrobacteraceae</taxon>
        <taxon>Bradyrhizobium</taxon>
    </lineage>
</organism>
<name>A0A0R3D4R2_9BRAD</name>